<feature type="region of interest" description="Disordered" evidence="1">
    <location>
        <begin position="44"/>
        <end position="127"/>
    </location>
</feature>
<sequence length="192" mass="22078">MARHRRSRHRIGRQYYCRHPQCKGKSRSFGRFDNFKRHMETSHSILVSPGSANEDDGDDDAGHDRESTQRSFPPPSPSSNALPVARPKTDSQMPLMPAPLDQHSPLRQPKATSANNGKPLIGKPNILPDLRCTDREDLESLEKHELIRRLRSKLMEFEQLQHQCHVLTLERDEYAEAYRMSENSRNQGGELE</sequence>
<dbReference type="Proteomes" id="UP001480595">
    <property type="component" value="Unassembled WGS sequence"/>
</dbReference>
<protein>
    <recommendedName>
        <fullName evidence="4">C2H2-type domain-containing protein</fullName>
    </recommendedName>
</protein>
<accession>A0ABR1WSX5</accession>
<dbReference type="GeneID" id="92085704"/>
<keyword evidence="3" id="KW-1185">Reference proteome</keyword>
<name>A0ABR1WSX5_9PEZI</name>
<comment type="caution">
    <text evidence="2">The sequence shown here is derived from an EMBL/GenBank/DDBJ whole genome shotgun (WGS) entry which is preliminary data.</text>
</comment>
<organism evidence="2 3">
    <name type="scientific">Apiospora phragmitis</name>
    <dbReference type="NCBI Taxonomy" id="2905665"/>
    <lineage>
        <taxon>Eukaryota</taxon>
        <taxon>Fungi</taxon>
        <taxon>Dikarya</taxon>
        <taxon>Ascomycota</taxon>
        <taxon>Pezizomycotina</taxon>
        <taxon>Sordariomycetes</taxon>
        <taxon>Xylariomycetidae</taxon>
        <taxon>Amphisphaeriales</taxon>
        <taxon>Apiosporaceae</taxon>
        <taxon>Apiospora</taxon>
    </lineage>
</organism>
<dbReference type="RefSeq" id="XP_066720782.1">
    <property type="nucleotide sequence ID" value="XM_066852641.1"/>
</dbReference>
<evidence type="ECO:0008006" key="4">
    <source>
        <dbReference type="Google" id="ProtNLM"/>
    </source>
</evidence>
<reference evidence="2 3" key="1">
    <citation type="submission" date="2023-01" db="EMBL/GenBank/DDBJ databases">
        <title>Analysis of 21 Apiospora genomes using comparative genomics revels a genus with tremendous synthesis potential of carbohydrate active enzymes and secondary metabolites.</title>
        <authorList>
            <person name="Sorensen T."/>
        </authorList>
    </citation>
    <scope>NUCLEOTIDE SEQUENCE [LARGE SCALE GENOMIC DNA]</scope>
    <source>
        <strain evidence="2 3">CBS 135458</strain>
    </source>
</reference>
<evidence type="ECO:0000313" key="3">
    <source>
        <dbReference type="Proteomes" id="UP001480595"/>
    </source>
</evidence>
<proteinExistence type="predicted"/>
<dbReference type="EMBL" id="JAQQWL010000002">
    <property type="protein sequence ID" value="KAK8086258.1"/>
    <property type="molecule type" value="Genomic_DNA"/>
</dbReference>
<gene>
    <name evidence="2" type="ORF">PG994_001232</name>
</gene>
<evidence type="ECO:0000313" key="2">
    <source>
        <dbReference type="EMBL" id="KAK8086258.1"/>
    </source>
</evidence>
<evidence type="ECO:0000256" key="1">
    <source>
        <dbReference type="SAM" id="MobiDB-lite"/>
    </source>
</evidence>